<dbReference type="PANTHER" id="PTHR48183:SF1">
    <property type="entry name" value="PROTEIN, PUTATIVE-RELATED"/>
    <property type="match status" value="1"/>
</dbReference>
<sequence>MEIGKTEIRRALKDKRIWIASFLVAWAAALQRQDSFKRKFEKKETVVDAGESDALNKIN</sequence>
<evidence type="ECO:0000313" key="2">
    <source>
        <dbReference type="Proteomes" id="UP000015453"/>
    </source>
</evidence>
<dbReference type="Proteomes" id="UP000015453">
    <property type="component" value="Unassembled WGS sequence"/>
</dbReference>
<dbReference type="EMBL" id="AUSU01006895">
    <property type="protein sequence ID" value="EPS61378.1"/>
    <property type="molecule type" value="Genomic_DNA"/>
</dbReference>
<name>S8DF52_9LAMI</name>
<comment type="caution">
    <text evidence="1">The sequence shown here is derived from an EMBL/GenBank/DDBJ whole genome shotgun (WGS) entry which is preliminary data.</text>
</comment>
<dbReference type="AlphaFoldDB" id="S8DF52"/>
<dbReference type="OrthoDB" id="724715at2759"/>
<reference evidence="1 2" key="1">
    <citation type="journal article" date="2013" name="BMC Genomics">
        <title>The miniature genome of a carnivorous plant Genlisea aurea contains a low number of genes and short non-coding sequences.</title>
        <authorList>
            <person name="Leushkin E.V."/>
            <person name="Sutormin R.A."/>
            <person name="Nabieva E.R."/>
            <person name="Penin A.A."/>
            <person name="Kondrashov A.S."/>
            <person name="Logacheva M.D."/>
        </authorList>
    </citation>
    <scope>NUCLEOTIDE SEQUENCE [LARGE SCALE GENOMIC DNA]</scope>
</reference>
<protein>
    <submittedName>
        <fullName evidence="1">Uncharacterized protein</fullName>
    </submittedName>
</protein>
<proteinExistence type="predicted"/>
<accession>S8DF52</accession>
<gene>
    <name evidence="1" type="ORF">M569_13421</name>
</gene>
<dbReference type="PANTHER" id="PTHR48183">
    <property type="entry name" value="PROTEIN, PUTATIVE-RELATED"/>
    <property type="match status" value="1"/>
</dbReference>
<keyword evidence="2" id="KW-1185">Reference proteome</keyword>
<evidence type="ECO:0000313" key="1">
    <source>
        <dbReference type="EMBL" id="EPS61378.1"/>
    </source>
</evidence>
<organism evidence="1 2">
    <name type="scientific">Genlisea aurea</name>
    <dbReference type="NCBI Taxonomy" id="192259"/>
    <lineage>
        <taxon>Eukaryota</taxon>
        <taxon>Viridiplantae</taxon>
        <taxon>Streptophyta</taxon>
        <taxon>Embryophyta</taxon>
        <taxon>Tracheophyta</taxon>
        <taxon>Spermatophyta</taxon>
        <taxon>Magnoliopsida</taxon>
        <taxon>eudicotyledons</taxon>
        <taxon>Gunneridae</taxon>
        <taxon>Pentapetalae</taxon>
        <taxon>asterids</taxon>
        <taxon>lamiids</taxon>
        <taxon>Lamiales</taxon>
        <taxon>Lentibulariaceae</taxon>
        <taxon>Genlisea</taxon>
    </lineage>
</organism>